<evidence type="ECO:0000259" key="10">
    <source>
        <dbReference type="Pfam" id="PF00696"/>
    </source>
</evidence>
<evidence type="ECO:0000256" key="2">
    <source>
        <dbReference type="ARBA" id="ARBA00022571"/>
    </source>
</evidence>
<evidence type="ECO:0000256" key="6">
    <source>
        <dbReference type="ARBA" id="ARBA00022777"/>
    </source>
</evidence>
<dbReference type="GO" id="GO:0003991">
    <property type="term" value="F:acetylglutamate kinase activity"/>
    <property type="evidence" value="ECO:0007669"/>
    <property type="project" value="UniProtKB-UniRule"/>
</dbReference>
<dbReference type="GO" id="GO:0005737">
    <property type="term" value="C:cytoplasm"/>
    <property type="evidence" value="ECO:0007669"/>
    <property type="project" value="UniProtKB-SubCell"/>
</dbReference>
<dbReference type="PANTHER" id="PTHR23342">
    <property type="entry name" value="N-ACETYLGLUTAMATE SYNTHASE"/>
    <property type="match status" value="1"/>
</dbReference>
<dbReference type="SUPFAM" id="SSF53633">
    <property type="entry name" value="Carbamate kinase-like"/>
    <property type="match status" value="1"/>
</dbReference>
<comment type="similarity">
    <text evidence="9">Belongs to the acetylglutamate kinase family. ArgB subfamily.</text>
</comment>
<keyword evidence="3 9" id="KW-0028">Amino-acid biosynthesis</keyword>
<dbReference type="UniPathway" id="UPA00068">
    <property type="reaction ID" value="UER00107"/>
</dbReference>
<feature type="binding site" evidence="9">
    <location>
        <position position="157"/>
    </location>
    <ligand>
        <name>substrate</name>
    </ligand>
</feature>
<dbReference type="GO" id="GO:0005524">
    <property type="term" value="F:ATP binding"/>
    <property type="evidence" value="ECO:0007669"/>
    <property type="project" value="UniProtKB-UniRule"/>
</dbReference>
<dbReference type="InterPro" id="IPR036393">
    <property type="entry name" value="AceGlu_kinase-like_sf"/>
</dbReference>
<evidence type="ECO:0000256" key="4">
    <source>
        <dbReference type="ARBA" id="ARBA00022679"/>
    </source>
</evidence>
<evidence type="ECO:0000256" key="7">
    <source>
        <dbReference type="ARBA" id="ARBA00022840"/>
    </source>
</evidence>
<feature type="binding site" evidence="9">
    <location>
        <position position="64"/>
    </location>
    <ligand>
        <name>substrate</name>
    </ligand>
</feature>
<dbReference type="AlphaFoldDB" id="A0A7C2CV61"/>
<feature type="site" description="Transition state stabilizer" evidence="9">
    <location>
        <position position="10"/>
    </location>
</feature>
<dbReference type="InterPro" id="IPR037528">
    <property type="entry name" value="ArgB"/>
</dbReference>
<comment type="subcellular location">
    <subcellularLocation>
        <location evidence="9">Cytoplasm</location>
    </subcellularLocation>
</comment>
<comment type="function">
    <text evidence="9">Catalyzes the ATP-dependent phosphorylation of N-acetyl-L-glutamate.</text>
</comment>
<keyword evidence="2 9" id="KW-0055">Arginine biosynthesis</keyword>
<dbReference type="EMBL" id="DTDV01000015">
    <property type="protein sequence ID" value="HGK23938.1"/>
    <property type="molecule type" value="Genomic_DNA"/>
</dbReference>
<evidence type="ECO:0000256" key="3">
    <source>
        <dbReference type="ARBA" id="ARBA00022605"/>
    </source>
</evidence>
<name>A0A7C2CV61_DICTH</name>
<keyword evidence="5 9" id="KW-0547">Nucleotide-binding</keyword>
<proteinExistence type="inferred from homology"/>
<dbReference type="RefSeq" id="WP_149123156.1">
    <property type="nucleotide sequence ID" value="NZ_VTFL01000006.1"/>
</dbReference>
<sequence>MDRKGLILVKIGGNTLSKLSLFLSFIKTLYELGYDFVLLHGGGNEINSWMEKLGFEPKFVKGRRITDENTLKIVEMVLSGDIQGKVISEVKKAGLKVLGLNGKSIFKCEKLIIDNIDLGYVGEVVEVDVLPIRRLLEERYVVVTTSLGMDESGVSYNINADSAALALGISLKVDRLIFCTDVPGVILREDDKDKVLNKLSIEEAKKLIEEEKVFGGMIPKLESAIRAIENGVKTVQIWGGVDFSRAWNMEEGTLVYKVL</sequence>
<evidence type="ECO:0000256" key="8">
    <source>
        <dbReference type="ARBA" id="ARBA00048141"/>
    </source>
</evidence>
<dbReference type="FunFam" id="3.40.1160.10:FF:000004">
    <property type="entry name" value="Acetylglutamate kinase"/>
    <property type="match status" value="1"/>
</dbReference>
<feature type="site" description="Transition state stabilizer" evidence="9">
    <location>
        <position position="220"/>
    </location>
</feature>
<dbReference type="GO" id="GO:0042450">
    <property type="term" value="P:L-arginine biosynthetic process via ornithine"/>
    <property type="evidence" value="ECO:0007669"/>
    <property type="project" value="UniProtKB-UniRule"/>
</dbReference>
<dbReference type="Pfam" id="PF00696">
    <property type="entry name" value="AA_kinase"/>
    <property type="match status" value="1"/>
</dbReference>
<organism evidence="11">
    <name type="scientific">Dictyoglomus thermophilum</name>
    <dbReference type="NCBI Taxonomy" id="14"/>
    <lineage>
        <taxon>Bacteria</taxon>
        <taxon>Pseudomonadati</taxon>
        <taxon>Dictyoglomota</taxon>
        <taxon>Dictyoglomia</taxon>
        <taxon>Dictyoglomales</taxon>
        <taxon>Dictyoglomaceae</taxon>
        <taxon>Dictyoglomus</taxon>
    </lineage>
</organism>
<protein>
    <recommendedName>
        <fullName evidence="9">Acetylglutamate kinase</fullName>
        <ecNumber evidence="9">2.7.2.8</ecNumber>
    </recommendedName>
    <alternativeName>
        <fullName evidence="9">N-acetyl-L-glutamate 5-phosphotransferase</fullName>
    </alternativeName>
    <alternativeName>
        <fullName evidence="9">NAG kinase</fullName>
        <shortName evidence="9">NAGK</shortName>
    </alternativeName>
</protein>
<dbReference type="CDD" id="cd04238">
    <property type="entry name" value="AAK_NAGK-like"/>
    <property type="match status" value="1"/>
</dbReference>
<dbReference type="InterPro" id="IPR001048">
    <property type="entry name" value="Asp/Glu/Uridylate_kinase"/>
</dbReference>
<keyword evidence="4 9" id="KW-0808">Transferase</keyword>
<gene>
    <name evidence="9 11" type="primary">argB</name>
    <name evidence="11" type="ORF">ENU78_05800</name>
</gene>
<dbReference type="PANTHER" id="PTHR23342:SF0">
    <property type="entry name" value="N-ACETYLGLUTAMATE SYNTHASE, MITOCHONDRIAL"/>
    <property type="match status" value="1"/>
</dbReference>
<dbReference type="InterPro" id="IPR004662">
    <property type="entry name" value="AcgluKinase_fam"/>
</dbReference>
<comment type="catalytic activity">
    <reaction evidence="8 9">
        <text>N-acetyl-L-glutamate + ATP = N-acetyl-L-glutamyl 5-phosphate + ADP</text>
        <dbReference type="Rhea" id="RHEA:14629"/>
        <dbReference type="ChEBI" id="CHEBI:30616"/>
        <dbReference type="ChEBI" id="CHEBI:44337"/>
        <dbReference type="ChEBI" id="CHEBI:57936"/>
        <dbReference type="ChEBI" id="CHEBI:456216"/>
        <dbReference type="EC" id="2.7.2.8"/>
    </reaction>
</comment>
<accession>A0A7C2CV61</accession>
<dbReference type="PIRSF" id="PIRSF000728">
    <property type="entry name" value="NAGK"/>
    <property type="match status" value="1"/>
</dbReference>
<dbReference type="Gene3D" id="3.40.1160.10">
    <property type="entry name" value="Acetylglutamate kinase-like"/>
    <property type="match status" value="1"/>
</dbReference>
<evidence type="ECO:0000256" key="9">
    <source>
        <dbReference type="HAMAP-Rule" id="MF_00082"/>
    </source>
</evidence>
<keyword evidence="7 9" id="KW-0067">ATP-binding</keyword>
<dbReference type="HAMAP" id="MF_00082">
    <property type="entry name" value="ArgB"/>
    <property type="match status" value="1"/>
</dbReference>
<dbReference type="NCBIfam" id="TIGR00761">
    <property type="entry name" value="argB"/>
    <property type="match status" value="1"/>
</dbReference>
<evidence type="ECO:0000256" key="1">
    <source>
        <dbReference type="ARBA" id="ARBA00004828"/>
    </source>
</evidence>
<evidence type="ECO:0000313" key="11">
    <source>
        <dbReference type="EMBL" id="HGK23938.1"/>
    </source>
</evidence>
<reference evidence="11" key="1">
    <citation type="journal article" date="2020" name="mSystems">
        <title>Genome- and Community-Level Interaction Insights into Carbon Utilization and Element Cycling Functions of Hydrothermarchaeota in Hydrothermal Sediment.</title>
        <authorList>
            <person name="Zhou Z."/>
            <person name="Liu Y."/>
            <person name="Xu W."/>
            <person name="Pan J."/>
            <person name="Luo Z.H."/>
            <person name="Li M."/>
        </authorList>
    </citation>
    <scope>NUCLEOTIDE SEQUENCE [LARGE SCALE GENOMIC DNA]</scope>
    <source>
        <strain evidence="11">SpSt-70</strain>
    </source>
</reference>
<feature type="binding site" evidence="9">
    <location>
        <begin position="42"/>
        <end position="43"/>
    </location>
    <ligand>
        <name>substrate</name>
    </ligand>
</feature>
<keyword evidence="6 9" id="KW-0418">Kinase</keyword>
<comment type="pathway">
    <text evidence="1 9">Amino-acid biosynthesis; L-arginine biosynthesis; N(2)-acetyl-L-ornithine from L-glutamate: step 2/4.</text>
</comment>
<comment type="caution">
    <text evidence="11">The sequence shown here is derived from an EMBL/GenBank/DDBJ whole genome shotgun (WGS) entry which is preliminary data.</text>
</comment>
<evidence type="ECO:0000256" key="5">
    <source>
        <dbReference type="ARBA" id="ARBA00022741"/>
    </source>
</evidence>
<dbReference type="EC" id="2.7.2.8" evidence="9"/>
<keyword evidence="9" id="KW-0963">Cytoplasm</keyword>
<feature type="domain" description="Aspartate/glutamate/uridylate kinase" evidence="10">
    <location>
        <begin position="6"/>
        <end position="237"/>
    </location>
</feature>